<keyword evidence="7 12" id="KW-0106">Calcium</keyword>
<dbReference type="SUPFAM" id="SSF47090">
    <property type="entry name" value="PGBD-like"/>
    <property type="match status" value="1"/>
</dbReference>
<feature type="binding site" evidence="12">
    <location>
        <position position="258"/>
    </location>
    <ligand>
        <name>Zn(2+)</name>
        <dbReference type="ChEBI" id="CHEBI:29105"/>
        <label>2</label>
        <note>catalytic</note>
    </ligand>
</feature>
<comment type="cofactor">
    <cofactor evidence="12">
        <name>Zn(2+)</name>
        <dbReference type="ChEBI" id="CHEBI:29105"/>
    </cofactor>
    <text evidence="12">Binds 2 Zn(2+) ions per subunit.</text>
</comment>
<feature type="domain" description="Peptidase metallopeptidase" evidence="15">
    <location>
        <begin position="126"/>
        <end position="285"/>
    </location>
</feature>
<sequence length="517" mass="58295">MGRGAPGQCARSGGALWVLAALLTAGAAVAPLDPEVFLEKYGYLHEDDHIHNAVEMQSAIREFQWLSRLPVTGSLDGATLRQMAEPRCGVSDEGSHQVWAQRVGTVFTGERLEGGRKNRRRRFAAQAERWYKRHLTYQIVNWPRHLSSGSVRLAVRAAFQLWGNVSGLVFQESPEGAGADIKLAFYDGDHNDGASNAFDGPGGTLAHAFLPRRGEAHFDIAERWTLNGHKGHNLFLVTAHEIGHTLGLEHSPVRHALMSPYYRRLGRRLVLSWDDIISVQQLYGKPSGNRLVRLPGQVLHTVLKQWEHTEPPQSSHQPLYCQGVFDAITMDQNDTVLVFRGSYFWTVSPKGAVVGPLQLRQRWADLPPAIEAAAFSPLDSKLYFFKGKRMWRYSGSQLDPGFPRISADLDLPRHPDCAFFYSPLGHLILFKGSRYFVLNLRTLRLEPYYPRRLTDWKGVPQGTNGALTRPDGRLYLFREQQFWRFDPLKVRVTKVGLWARDLSWTGCSGVPQSNNIL</sequence>
<dbReference type="Gene3D" id="2.110.10.10">
    <property type="entry name" value="Hemopexin-like domain"/>
    <property type="match status" value="1"/>
</dbReference>
<comment type="similarity">
    <text evidence="1">Belongs to the peptidase M10A family.</text>
</comment>
<evidence type="ECO:0000256" key="2">
    <source>
        <dbReference type="ARBA" id="ARBA00022670"/>
    </source>
</evidence>
<dbReference type="Pfam" id="PF00413">
    <property type="entry name" value="Peptidase_M10"/>
    <property type="match status" value="1"/>
</dbReference>
<dbReference type="InterPro" id="IPR006026">
    <property type="entry name" value="Peptidase_Metallo"/>
</dbReference>
<feature type="binding site" evidence="12">
    <location>
        <position position="328"/>
    </location>
    <ligand>
        <name>Ca(2+)</name>
        <dbReference type="ChEBI" id="CHEBI:29108"/>
        <label>5</label>
    </ligand>
</feature>
<dbReference type="CDD" id="cd00094">
    <property type="entry name" value="HX"/>
    <property type="match status" value="1"/>
</dbReference>
<dbReference type="InterPro" id="IPR036375">
    <property type="entry name" value="Hemopexin-like_dom_sf"/>
</dbReference>
<feature type="active site" evidence="10">
    <location>
        <position position="241"/>
    </location>
</feature>
<dbReference type="Pfam" id="PF00045">
    <property type="entry name" value="Hemopexin"/>
    <property type="match status" value="3"/>
</dbReference>
<name>A0A8C6WT90_9GOBI</name>
<keyword evidence="2" id="KW-0645">Protease</keyword>
<feature type="repeat" description="Hemopexin" evidence="13">
    <location>
        <begin position="460"/>
        <end position="507"/>
    </location>
</feature>
<evidence type="ECO:0000256" key="9">
    <source>
        <dbReference type="ARBA" id="ARBA00023145"/>
    </source>
</evidence>
<keyword evidence="9" id="KW-0865">Zymogen</keyword>
<feature type="binding site" evidence="12">
    <location>
        <position position="207"/>
    </location>
    <ligand>
        <name>Zn(2+)</name>
        <dbReference type="ChEBI" id="CHEBI:29105"/>
        <label>1</label>
    </ligand>
</feature>
<feature type="signal peptide" evidence="14">
    <location>
        <begin position="1"/>
        <end position="28"/>
    </location>
</feature>
<feature type="binding site" evidence="12">
    <location>
        <position position="326"/>
    </location>
    <ligand>
        <name>Ca(2+)</name>
        <dbReference type="ChEBI" id="CHEBI:29108"/>
        <label>4</label>
    </ligand>
</feature>
<feature type="binding site" evidence="11">
    <location>
        <position position="250"/>
    </location>
    <ligand>
        <name>Zn(2+)</name>
        <dbReference type="ChEBI" id="CHEBI:29105"/>
        <label>2</label>
        <note>catalytic</note>
    </ligand>
</feature>
<evidence type="ECO:0000256" key="13">
    <source>
        <dbReference type="PROSITE-ProRule" id="PRU01011"/>
    </source>
</evidence>
<dbReference type="PIRSF" id="PIRSF001191">
    <property type="entry name" value="Peptidase_M10A_matrix"/>
    <property type="match status" value="1"/>
</dbReference>
<dbReference type="PRINTS" id="PR00138">
    <property type="entry name" value="MATRIXIN"/>
</dbReference>
<feature type="binding site" description="in inhibited form" evidence="12">
    <location>
        <position position="88"/>
    </location>
    <ligand>
        <name>Zn(2+)</name>
        <dbReference type="ChEBI" id="CHEBI:29105"/>
        <label>2</label>
        <note>catalytic</note>
    </ligand>
</feature>
<comment type="cofactor">
    <cofactor evidence="12">
        <name>Ca(2+)</name>
        <dbReference type="ChEBI" id="CHEBI:29108"/>
    </cofactor>
    <text evidence="12">Can bind about 5 Ca(2+) ions per subunit.</text>
</comment>
<dbReference type="Ensembl" id="ENSNMLT00000033735.1">
    <property type="protein sequence ID" value="ENSNMLP00000030254.1"/>
    <property type="gene ID" value="ENSNMLG00000019084.1"/>
</dbReference>
<dbReference type="GO" id="GO:0030198">
    <property type="term" value="P:extracellular matrix organization"/>
    <property type="evidence" value="ECO:0007669"/>
    <property type="project" value="TreeGrafter"/>
</dbReference>
<feature type="chain" id="PRO_5034437390" evidence="14">
    <location>
        <begin position="29"/>
        <end position="517"/>
    </location>
</feature>
<evidence type="ECO:0000259" key="15">
    <source>
        <dbReference type="SMART" id="SM00235"/>
    </source>
</evidence>
<keyword evidence="8" id="KW-0482">Metalloprotease</keyword>
<evidence type="ECO:0000256" key="10">
    <source>
        <dbReference type="PIRSR" id="PIRSR001191-1"/>
    </source>
</evidence>
<dbReference type="SUPFAM" id="SSF50923">
    <property type="entry name" value="Hemopexin-like domain"/>
    <property type="match status" value="1"/>
</dbReference>
<keyword evidence="4" id="KW-0677">Repeat</keyword>
<dbReference type="GO" id="GO:0008270">
    <property type="term" value="F:zinc ion binding"/>
    <property type="evidence" value="ECO:0007669"/>
    <property type="project" value="InterPro"/>
</dbReference>
<protein>
    <submittedName>
        <fullName evidence="16">Matrix metallopeptidase 28</fullName>
    </submittedName>
</protein>
<dbReference type="InterPro" id="IPR024079">
    <property type="entry name" value="MetalloPept_cat_dom_sf"/>
</dbReference>
<dbReference type="GO" id="GO:0030574">
    <property type="term" value="P:collagen catabolic process"/>
    <property type="evidence" value="ECO:0007669"/>
    <property type="project" value="TreeGrafter"/>
</dbReference>
<evidence type="ECO:0000256" key="8">
    <source>
        <dbReference type="ARBA" id="ARBA00023049"/>
    </source>
</evidence>
<feature type="binding site" evidence="12">
    <location>
        <position position="199"/>
    </location>
    <ligand>
        <name>Ca(2+)</name>
        <dbReference type="ChEBI" id="CHEBI:29108"/>
        <label>3</label>
    </ligand>
</feature>
<dbReference type="GO" id="GO:0004222">
    <property type="term" value="F:metalloendopeptidase activity"/>
    <property type="evidence" value="ECO:0007669"/>
    <property type="project" value="InterPro"/>
</dbReference>
<feature type="binding site" evidence="12">
    <location>
        <position position="217"/>
    </location>
    <ligand>
        <name>Zn(2+)</name>
        <dbReference type="ChEBI" id="CHEBI:29105"/>
        <label>1</label>
    </ligand>
</feature>
<feature type="binding site" evidence="12">
    <location>
        <position position="418"/>
    </location>
    <ligand>
        <name>Ca(2+)</name>
        <dbReference type="ChEBI" id="CHEBI:29108"/>
        <label>5</label>
    </ligand>
</feature>
<keyword evidence="5" id="KW-0378">Hydrolase</keyword>
<keyword evidence="3 11" id="KW-0479">Metal-binding</keyword>
<proteinExistence type="inferred from homology"/>
<evidence type="ECO:0000256" key="5">
    <source>
        <dbReference type="ARBA" id="ARBA00022801"/>
    </source>
</evidence>
<evidence type="ECO:0000256" key="14">
    <source>
        <dbReference type="SAM" id="SignalP"/>
    </source>
</evidence>
<organism evidence="16 17">
    <name type="scientific">Neogobius melanostomus</name>
    <name type="common">round goby</name>
    <dbReference type="NCBI Taxonomy" id="47308"/>
    <lineage>
        <taxon>Eukaryota</taxon>
        <taxon>Metazoa</taxon>
        <taxon>Chordata</taxon>
        <taxon>Craniata</taxon>
        <taxon>Vertebrata</taxon>
        <taxon>Euteleostomi</taxon>
        <taxon>Actinopterygii</taxon>
        <taxon>Neopterygii</taxon>
        <taxon>Teleostei</taxon>
        <taxon>Neoteleostei</taxon>
        <taxon>Acanthomorphata</taxon>
        <taxon>Gobiaria</taxon>
        <taxon>Gobiiformes</taxon>
        <taxon>Gobioidei</taxon>
        <taxon>Gobiidae</taxon>
        <taxon>Benthophilinae</taxon>
        <taxon>Neogobiini</taxon>
        <taxon>Neogobius</taxon>
    </lineage>
</organism>
<feature type="binding site" evidence="12">
    <location>
        <position position="373"/>
    </location>
    <ligand>
        <name>Ca(2+)</name>
        <dbReference type="ChEBI" id="CHEBI:29108"/>
        <label>5</label>
    </ligand>
</feature>
<feature type="binding site" evidence="12">
    <location>
        <position position="190"/>
    </location>
    <ligand>
        <name>Zn(2+)</name>
        <dbReference type="ChEBI" id="CHEBI:29105"/>
        <label>1</label>
    </ligand>
</feature>
<evidence type="ECO:0000256" key="4">
    <source>
        <dbReference type="ARBA" id="ARBA00022737"/>
    </source>
</evidence>
<dbReference type="GO" id="GO:0006508">
    <property type="term" value="P:proteolysis"/>
    <property type="evidence" value="ECO:0007669"/>
    <property type="project" value="UniProtKB-KW"/>
</dbReference>
<evidence type="ECO:0000313" key="17">
    <source>
        <dbReference type="Proteomes" id="UP000694523"/>
    </source>
</evidence>
<dbReference type="InterPro" id="IPR021190">
    <property type="entry name" value="Pept_M10A"/>
</dbReference>
<dbReference type="AlphaFoldDB" id="A0A8C6WT90"/>
<dbReference type="PANTHER" id="PTHR10201">
    <property type="entry name" value="MATRIX METALLOPROTEINASE"/>
    <property type="match status" value="1"/>
</dbReference>
<dbReference type="FunFam" id="3.40.390.10:FF:000021">
    <property type="entry name" value="Matrix metallopeptidase 28"/>
    <property type="match status" value="1"/>
</dbReference>
<feature type="binding site" evidence="12">
    <location>
        <position position="180"/>
    </location>
    <ligand>
        <name>Ca(2+)</name>
        <dbReference type="ChEBI" id="CHEBI:29108"/>
        <label>2</label>
    </ligand>
</feature>
<evidence type="ECO:0000256" key="6">
    <source>
        <dbReference type="ARBA" id="ARBA00022833"/>
    </source>
</evidence>
<dbReference type="InterPro" id="IPR002477">
    <property type="entry name" value="Peptidoglycan-bd-like"/>
</dbReference>
<feature type="repeat" description="Hemopexin" evidence="13">
    <location>
        <begin position="367"/>
        <end position="413"/>
    </location>
</feature>
<reference evidence="16" key="1">
    <citation type="submission" date="2025-08" db="UniProtKB">
        <authorList>
            <consortium name="Ensembl"/>
        </authorList>
    </citation>
    <scope>IDENTIFICATION</scope>
</reference>
<keyword evidence="6 11" id="KW-0862">Zinc</keyword>
<feature type="binding site" evidence="11">
    <location>
        <position position="240"/>
    </location>
    <ligand>
        <name>Zn(2+)</name>
        <dbReference type="ChEBI" id="CHEBI:29105"/>
        <label>2</label>
        <note>catalytic</note>
    </ligand>
</feature>
<dbReference type="PANTHER" id="PTHR10201:SF298">
    <property type="entry name" value="MATRIX METALLOPROTEINASE-28"/>
    <property type="match status" value="1"/>
</dbReference>
<dbReference type="SMART" id="SM00120">
    <property type="entry name" value="HX"/>
    <property type="match status" value="4"/>
</dbReference>
<dbReference type="InterPro" id="IPR000585">
    <property type="entry name" value="Hemopexin-like_dom"/>
</dbReference>
<feature type="binding site" evidence="12">
    <location>
        <position position="200"/>
    </location>
    <ligand>
        <name>Ca(2+)</name>
        <dbReference type="ChEBI" id="CHEBI:29108"/>
        <label>3</label>
    </ligand>
</feature>
<feature type="binding site" evidence="11">
    <location>
        <position position="244"/>
    </location>
    <ligand>
        <name>Zn(2+)</name>
        <dbReference type="ChEBI" id="CHEBI:29105"/>
        <label>2</label>
        <note>catalytic</note>
    </ligand>
</feature>
<dbReference type="InterPro" id="IPR033739">
    <property type="entry name" value="M10A_MMP"/>
</dbReference>
<dbReference type="GO" id="GO:0005615">
    <property type="term" value="C:extracellular space"/>
    <property type="evidence" value="ECO:0007669"/>
    <property type="project" value="TreeGrafter"/>
</dbReference>
<feature type="binding site" evidence="12">
    <location>
        <position position="222"/>
    </location>
    <ligand>
        <name>Ca(2+)</name>
        <dbReference type="ChEBI" id="CHEBI:29108"/>
        <label>3</label>
    </ligand>
</feature>
<evidence type="ECO:0000313" key="16">
    <source>
        <dbReference type="Ensembl" id="ENSNMLP00000030254.1"/>
    </source>
</evidence>
<feature type="binding site" evidence="12">
    <location>
        <position position="219"/>
    </location>
    <ligand>
        <name>Ca(2+)</name>
        <dbReference type="ChEBI" id="CHEBI:29108"/>
        <label>3</label>
    </ligand>
</feature>
<dbReference type="PROSITE" id="PS51642">
    <property type="entry name" value="HEMOPEXIN_2"/>
    <property type="match status" value="2"/>
</dbReference>
<feature type="binding site" evidence="12">
    <location>
        <position position="222"/>
    </location>
    <ligand>
        <name>Ca(2+)</name>
        <dbReference type="ChEBI" id="CHEBI:29108"/>
        <label>1</label>
    </ligand>
</feature>
<dbReference type="InterPro" id="IPR018487">
    <property type="entry name" value="Hemopexin-like_repeat"/>
</dbReference>
<evidence type="ECO:0000256" key="7">
    <source>
        <dbReference type="ARBA" id="ARBA00022837"/>
    </source>
</evidence>
<dbReference type="GO" id="GO:0031012">
    <property type="term" value="C:extracellular matrix"/>
    <property type="evidence" value="ECO:0007669"/>
    <property type="project" value="InterPro"/>
</dbReference>
<dbReference type="InterPro" id="IPR036365">
    <property type="entry name" value="PGBD-like_sf"/>
</dbReference>
<evidence type="ECO:0000256" key="11">
    <source>
        <dbReference type="PIRSR" id="PIRSR001191-2"/>
    </source>
</evidence>
<dbReference type="SUPFAM" id="SSF55486">
    <property type="entry name" value="Metalloproteases ('zincins'), catalytic domain"/>
    <property type="match status" value="1"/>
</dbReference>
<dbReference type="Gene3D" id="3.40.390.10">
    <property type="entry name" value="Collagenase (Catalytic Domain)"/>
    <property type="match status" value="1"/>
</dbReference>
<evidence type="ECO:0000256" key="1">
    <source>
        <dbReference type="ARBA" id="ARBA00010370"/>
    </source>
</evidence>
<keyword evidence="14" id="KW-0732">Signal</keyword>
<dbReference type="Pfam" id="PF01471">
    <property type="entry name" value="PG_binding_1"/>
    <property type="match status" value="1"/>
</dbReference>
<dbReference type="CDD" id="cd04278">
    <property type="entry name" value="ZnMc_MMP"/>
    <property type="match status" value="1"/>
</dbReference>
<feature type="binding site" evidence="12">
    <location>
        <position position="192"/>
    </location>
    <ligand>
        <name>Zn(2+)</name>
        <dbReference type="ChEBI" id="CHEBI:29105"/>
        <label>1</label>
    </ligand>
</feature>
<dbReference type="Proteomes" id="UP000694523">
    <property type="component" value="Unplaced"/>
</dbReference>
<keyword evidence="17" id="KW-1185">Reference proteome</keyword>
<reference evidence="16" key="2">
    <citation type="submission" date="2025-09" db="UniProtKB">
        <authorList>
            <consortium name="Ensembl"/>
        </authorList>
    </citation>
    <scope>IDENTIFICATION</scope>
</reference>
<accession>A0A8C6WT90</accession>
<dbReference type="SMART" id="SM00235">
    <property type="entry name" value="ZnMc"/>
    <property type="match status" value="1"/>
</dbReference>
<dbReference type="InterPro" id="IPR001818">
    <property type="entry name" value="Pept_M10_metallopeptidase"/>
</dbReference>
<evidence type="ECO:0000256" key="12">
    <source>
        <dbReference type="PIRSR" id="PIRSR621190-2"/>
    </source>
</evidence>
<evidence type="ECO:0000256" key="3">
    <source>
        <dbReference type="ARBA" id="ARBA00022723"/>
    </source>
</evidence>